<proteinExistence type="predicted"/>
<keyword evidence="2" id="KW-0808">Transferase</keyword>
<dbReference type="STRING" id="177437.HRM2_18050"/>
<dbReference type="PANTHER" id="PTHR34934">
    <property type="entry name" value="FLAVIN-DEPENDENT THYMIDYLATE SYNTHASE"/>
    <property type="match status" value="1"/>
</dbReference>
<dbReference type="eggNOG" id="COG1351">
    <property type="taxonomic scope" value="Bacteria"/>
</dbReference>
<dbReference type="Gene3D" id="3.30.1360.170">
    <property type="match status" value="1"/>
</dbReference>
<dbReference type="GO" id="GO:0050797">
    <property type="term" value="F:thymidylate synthase (FAD) activity"/>
    <property type="evidence" value="ECO:0007669"/>
    <property type="project" value="UniProtKB-UniRule"/>
</dbReference>
<dbReference type="OrthoDB" id="9780625at2"/>
<dbReference type="InterPro" id="IPR003669">
    <property type="entry name" value="Thymidylate_synthase_ThyX"/>
</dbReference>
<dbReference type="CDD" id="cd20175">
    <property type="entry name" value="ThyX"/>
    <property type="match status" value="1"/>
</dbReference>
<dbReference type="EC" id="2.1.1.148" evidence="1"/>
<evidence type="ECO:0000256" key="1">
    <source>
        <dbReference type="NCBIfam" id="TIGR02170"/>
    </source>
</evidence>
<dbReference type="Pfam" id="PF02511">
    <property type="entry name" value="Thy1"/>
    <property type="match status" value="1"/>
</dbReference>
<dbReference type="PANTHER" id="PTHR34934:SF1">
    <property type="entry name" value="FLAVIN-DEPENDENT THYMIDYLATE SYNTHASE"/>
    <property type="match status" value="1"/>
</dbReference>
<reference evidence="2 3" key="1">
    <citation type="journal article" date="2009" name="Environ. Microbiol.">
        <title>Genome sequence of Desulfobacterium autotrophicum HRM2, a marine sulfate reducer oxidizing organic carbon completely to carbon dioxide.</title>
        <authorList>
            <person name="Strittmatter A.W."/>
            <person name="Liesegang H."/>
            <person name="Rabus R."/>
            <person name="Decker I."/>
            <person name="Amann J."/>
            <person name="Andres S."/>
            <person name="Henne A."/>
            <person name="Fricke W.F."/>
            <person name="Martinez-Arias R."/>
            <person name="Bartels D."/>
            <person name="Goesmann A."/>
            <person name="Krause L."/>
            <person name="Puehler A."/>
            <person name="Klenk H.P."/>
            <person name="Richter M."/>
            <person name="Schuler M."/>
            <person name="Gloeckner F.O."/>
            <person name="Meyerdierks A."/>
            <person name="Gottschalk G."/>
            <person name="Amann R."/>
        </authorList>
    </citation>
    <scope>NUCLEOTIDE SEQUENCE [LARGE SCALE GENOMIC DNA]</scope>
    <source>
        <strain evidence="3">ATCC 43914 / DSM 3382 / HRM2</strain>
    </source>
</reference>
<dbReference type="AlphaFoldDB" id="C0QBP5"/>
<name>C0QBP5_DESAH</name>
<dbReference type="KEGG" id="dat:HRM2_18050"/>
<gene>
    <name evidence="2" type="primary">thyX</name>
    <name evidence="2" type="ordered locus">HRM2_18050</name>
</gene>
<dbReference type="GO" id="GO:0070402">
    <property type="term" value="F:NADPH binding"/>
    <property type="evidence" value="ECO:0007669"/>
    <property type="project" value="TreeGrafter"/>
</dbReference>
<dbReference type="InterPro" id="IPR036098">
    <property type="entry name" value="Thymidylate_synthase_ThyX_sf"/>
</dbReference>
<sequence>MKIIEPSFEILHMADGDEILRLLELAARTCYKSEDKIAADTAAPFLTRILKTGHESVIEHVSATVRLICDRGVTHEIVRHRLCSFSQESTRYANYSKAKFGNEITVIRPFFWEEGSAPFQEWKQAMEACERVYLNLLDGGAKAQEARSVLPNSLKTDIVVTANMREWRHIFKLRCGKASHPQMRQSMLPILSEFHRRVPVLFDALYETHKADIVQFSPLTL</sequence>
<dbReference type="HOGENOM" id="CLU_077585_0_0_7"/>
<dbReference type="NCBIfam" id="TIGR02170">
    <property type="entry name" value="thyX"/>
    <property type="match status" value="1"/>
</dbReference>
<evidence type="ECO:0000313" key="3">
    <source>
        <dbReference type="Proteomes" id="UP000000442"/>
    </source>
</evidence>
<keyword evidence="2" id="KW-0489">Methyltransferase</keyword>
<dbReference type="SUPFAM" id="SSF69796">
    <property type="entry name" value="Thymidylate synthase-complementing protein Thy1"/>
    <property type="match status" value="1"/>
</dbReference>
<accession>C0QBP5</accession>
<dbReference type="EMBL" id="CP001087">
    <property type="protein sequence ID" value="ACN14907.1"/>
    <property type="molecule type" value="Genomic_DNA"/>
</dbReference>
<organism evidence="2 3">
    <name type="scientific">Desulforapulum autotrophicum (strain ATCC 43914 / DSM 3382 / VKM B-1955 / HRM2)</name>
    <name type="common">Desulfobacterium autotrophicum</name>
    <dbReference type="NCBI Taxonomy" id="177437"/>
    <lineage>
        <taxon>Bacteria</taxon>
        <taxon>Pseudomonadati</taxon>
        <taxon>Thermodesulfobacteriota</taxon>
        <taxon>Desulfobacteria</taxon>
        <taxon>Desulfobacterales</taxon>
        <taxon>Desulfobacteraceae</taxon>
        <taxon>Desulforapulum</taxon>
    </lineage>
</organism>
<evidence type="ECO:0000313" key="2">
    <source>
        <dbReference type="EMBL" id="ACN14907.1"/>
    </source>
</evidence>
<dbReference type="GO" id="GO:0032259">
    <property type="term" value="P:methylation"/>
    <property type="evidence" value="ECO:0007669"/>
    <property type="project" value="UniProtKB-KW"/>
</dbReference>
<dbReference type="Proteomes" id="UP000000442">
    <property type="component" value="Chromosome"/>
</dbReference>
<dbReference type="GO" id="GO:0050660">
    <property type="term" value="F:flavin adenine dinucleotide binding"/>
    <property type="evidence" value="ECO:0007669"/>
    <property type="project" value="UniProtKB-UniRule"/>
</dbReference>
<dbReference type="PROSITE" id="PS51331">
    <property type="entry name" value="THYX"/>
    <property type="match status" value="1"/>
</dbReference>
<dbReference type="GO" id="GO:0006231">
    <property type="term" value="P:dTMP biosynthetic process"/>
    <property type="evidence" value="ECO:0007669"/>
    <property type="project" value="UniProtKB-UniRule"/>
</dbReference>
<dbReference type="GO" id="GO:0004799">
    <property type="term" value="F:thymidylate synthase activity"/>
    <property type="evidence" value="ECO:0007669"/>
    <property type="project" value="TreeGrafter"/>
</dbReference>
<dbReference type="RefSeq" id="WP_015903693.1">
    <property type="nucleotide sequence ID" value="NC_012108.1"/>
</dbReference>
<keyword evidence="3" id="KW-1185">Reference proteome</keyword>
<protein>
    <recommendedName>
        <fullName evidence="1">FAD-dependent thymidylate synthase</fullName>
        <ecNumber evidence="1">2.1.1.148</ecNumber>
    </recommendedName>
</protein>